<accession>A0A084G7E9</accession>
<dbReference type="Gene3D" id="3.40.50.720">
    <property type="entry name" value="NAD(P)-binding Rossmann-like Domain"/>
    <property type="match status" value="1"/>
</dbReference>
<evidence type="ECO:0000313" key="5">
    <source>
        <dbReference type="Proteomes" id="UP000028545"/>
    </source>
</evidence>
<dbReference type="InterPro" id="IPR036291">
    <property type="entry name" value="NAD(P)-bd_dom_sf"/>
</dbReference>
<dbReference type="RefSeq" id="XP_016643060.1">
    <property type="nucleotide sequence ID" value="XM_016787385.1"/>
</dbReference>
<feature type="compositionally biased region" description="Basic and acidic residues" evidence="1">
    <location>
        <begin position="18"/>
        <end position="27"/>
    </location>
</feature>
<evidence type="ECO:0000256" key="1">
    <source>
        <dbReference type="SAM" id="MobiDB-lite"/>
    </source>
</evidence>
<organism evidence="4 5">
    <name type="scientific">Pseudallescheria apiosperma</name>
    <name type="common">Scedosporium apiospermum</name>
    <dbReference type="NCBI Taxonomy" id="563466"/>
    <lineage>
        <taxon>Eukaryota</taxon>
        <taxon>Fungi</taxon>
        <taxon>Dikarya</taxon>
        <taxon>Ascomycota</taxon>
        <taxon>Pezizomycotina</taxon>
        <taxon>Sordariomycetes</taxon>
        <taxon>Hypocreomycetidae</taxon>
        <taxon>Microascales</taxon>
        <taxon>Microascaceae</taxon>
        <taxon>Scedosporium</taxon>
    </lineage>
</organism>
<dbReference type="Pfam" id="PF00004">
    <property type="entry name" value="AAA"/>
    <property type="match status" value="1"/>
</dbReference>
<sequence>MDVSNGGNETDASSARSTCEDSTNRAKPREPWVRYRVEYRDVKTDVLIDFRDTTDPEEEIAERSGIDEPIFEMVTVCQARRGVGDGDSDQAEGQFLALNQKKHLNLYSTSIINALRSVVKYYPSQDLSGNPVKIHYPYAVLVHHYDELSVFRDACAAKSPGEMCVREFDAERHLRSLLKFLDDHIMKDVRAEMERINRGVFTWELAWVHYKPGSTVIRKKPDEENRWVASVIHSVHGGIFQNPPKDWEIRSWSLECKGEFVDGLVMVDFFDSTESDQFWALGHLDNVDLRVFVSDCTCSSCKERADNLGSKVVALFENYSHIELDEDKLDDHQYLLFPTSILAFVFKTRQWETLHVRGFTEPDFQEDMIQGLVMDERRKEMLKALARSFARKNRFGQELTQDLWSADFVRGKGSGLVFLLHGKPGVGKTCTAAGDIGTNPDEVESNLEETFARAVRWDAMLLIDEADVFMEHRTTSDLVRNSLVAALENYTGILFLTTNRVGSFDDAFISRVHIQLYYPEFTEDQRQQVWKTFMDKLARERGDSIRLNIDAKEYIRGSEMRAVKWNGREIRNAFQTAVALAEYDAETDEEGKIVVTDSHLRAVVDLSRDFKDYLQILHRGDESKRAERRATAVKFAKTYPVVLLARNPDNYTPIVKEIQESGGRAVGITADATDPTSLSTAFDIIKKELPNATAAAAIYNVNGGFARKPFLELSIEELDSSLNAAPRGLFFFAQKVLPSLLYSVKVSPYPPTLLITGATASLKGSSTFGSFAAGKFALRALGQSLAREFGPKGVHVAHIVIDGVIDIPRTKEWQVNNGVEGGKLDPDAIGESYWNLHTQQKSAFTQEIDLRPFVEKF</sequence>
<dbReference type="GO" id="GO:0005524">
    <property type="term" value="F:ATP binding"/>
    <property type="evidence" value="ECO:0007669"/>
    <property type="project" value="InterPro"/>
</dbReference>
<evidence type="ECO:0000259" key="3">
    <source>
        <dbReference type="Pfam" id="PF23232"/>
    </source>
</evidence>
<dbReference type="OMA" id="EWRWVAY"/>
<evidence type="ECO:0000313" key="4">
    <source>
        <dbReference type="EMBL" id="KEZ43261.1"/>
    </source>
</evidence>
<dbReference type="InterPro" id="IPR002347">
    <property type="entry name" value="SDR_fam"/>
</dbReference>
<dbReference type="InterPro" id="IPR003959">
    <property type="entry name" value="ATPase_AAA_core"/>
</dbReference>
<dbReference type="KEGG" id="sapo:SAPIO_CDS4960"/>
<feature type="region of interest" description="Disordered" evidence="1">
    <location>
        <begin position="1"/>
        <end position="27"/>
    </location>
</feature>
<dbReference type="Gene3D" id="3.40.50.300">
    <property type="entry name" value="P-loop containing nucleotide triphosphate hydrolases"/>
    <property type="match status" value="1"/>
</dbReference>
<keyword evidence="5" id="KW-1185">Reference proteome</keyword>
<dbReference type="PANTHER" id="PTHR46411">
    <property type="entry name" value="FAMILY ATPASE, PUTATIVE-RELATED"/>
    <property type="match status" value="1"/>
</dbReference>
<dbReference type="Pfam" id="PF00106">
    <property type="entry name" value="adh_short"/>
    <property type="match status" value="1"/>
</dbReference>
<dbReference type="HOGENOM" id="CLU_333494_0_0_1"/>
<dbReference type="AlphaFoldDB" id="A0A084G7E9"/>
<dbReference type="Pfam" id="PF23232">
    <property type="entry name" value="AAA_lid_13"/>
    <property type="match status" value="1"/>
</dbReference>
<comment type="caution">
    <text evidence="4">The sequence shown here is derived from an EMBL/GenBank/DDBJ whole genome shotgun (WGS) entry which is preliminary data.</text>
</comment>
<dbReference type="PANTHER" id="PTHR46411:SF4">
    <property type="entry name" value="AAA+ ATPASE DOMAIN-CONTAINING PROTEIN"/>
    <property type="match status" value="1"/>
</dbReference>
<dbReference type="Proteomes" id="UP000028545">
    <property type="component" value="Unassembled WGS sequence"/>
</dbReference>
<dbReference type="SUPFAM" id="SSF52540">
    <property type="entry name" value="P-loop containing nucleoside triphosphate hydrolases"/>
    <property type="match status" value="1"/>
</dbReference>
<protein>
    <submittedName>
        <fullName evidence="4">Uncharacterized protein</fullName>
    </submittedName>
</protein>
<feature type="domain" description="ATPase AAA-type core" evidence="2">
    <location>
        <begin position="419"/>
        <end position="518"/>
    </location>
</feature>
<dbReference type="GeneID" id="27724032"/>
<dbReference type="InterPro" id="IPR056599">
    <property type="entry name" value="AAA_lid_fung"/>
</dbReference>
<dbReference type="InterPro" id="IPR027417">
    <property type="entry name" value="P-loop_NTPase"/>
</dbReference>
<feature type="compositionally biased region" description="Polar residues" evidence="1">
    <location>
        <begin position="1"/>
        <end position="17"/>
    </location>
</feature>
<proteinExistence type="predicted"/>
<dbReference type="EMBL" id="JOWA01000095">
    <property type="protein sequence ID" value="KEZ43261.1"/>
    <property type="molecule type" value="Genomic_DNA"/>
</dbReference>
<feature type="domain" description="AAA+ ATPase lid" evidence="3">
    <location>
        <begin position="521"/>
        <end position="620"/>
    </location>
</feature>
<dbReference type="SUPFAM" id="SSF51735">
    <property type="entry name" value="NAD(P)-binding Rossmann-fold domains"/>
    <property type="match status" value="1"/>
</dbReference>
<name>A0A084G7E9_PSEDA</name>
<gene>
    <name evidence="4" type="ORF">SAPIO_CDS4960</name>
</gene>
<evidence type="ECO:0000259" key="2">
    <source>
        <dbReference type="Pfam" id="PF00004"/>
    </source>
</evidence>
<dbReference type="VEuPathDB" id="FungiDB:SAPIO_CDS4960"/>
<dbReference type="OrthoDB" id="10042665at2759"/>
<reference evidence="4 5" key="1">
    <citation type="journal article" date="2014" name="Genome Announc.">
        <title>Draft genome sequence of the pathogenic fungus Scedosporium apiospermum.</title>
        <authorList>
            <person name="Vandeputte P."/>
            <person name="Ghamrawi S."/>
            <person name="Rechenmann M."/>
            <person name="Iltis A."/>
            <person name="Giraud S."/>
            <person name="Fleury M."/>
            <person name="Thornton C."/>
            <person name="Delhaes L."/>
            <person name="Meyer W."/>
            <person name="Papon N."/>
            <person name="Bouchara J.P."/>
        </authorList>
    </citation>
    <scope>NUCLEOTIDE SEQUENCE [LARGE SCALE GENOMIC DNA]</scope>
    <source>
        <strain evidence="4 5">IHEM 14462</strain>
    </source>
</reference>
<dbReference type="GO" id="GO:0016887">
    <property type="term" value="F:ATP hydrolysis activity"/>
    <property type="evidence" value="ECO:0007669"/>
    <property type="project" value="InterPro"/>
</dbReference>